<proteinExistence type="inferred from homology"/>
<keyword evidence="2 7" id="KW-0813">Transport</keyword>
<dbReference type="PANTHER" id="PTHR30465:SF0">
    <property type="entry name" value="OLIGOPEPTIDE TRANSPORT SYSTEM PERMEASE PROTEIN APPB"/>
    <property type="match status" value="1"/>
</dbReference>
<dbReference type="InterPro" id="IPR000515">
    <property type="entry name" value="MetI-like"/>
</dbReference>
<dbReference type="InterPro" id="IPR035906">
    <property type="entry name" value="MetI-like_sf"/>
</dbReference>
<feature type="transmembrane region" description="Helical" evidence="7">
    <location>
        <begin position="176"/>
        <end position="194"/>
    </location>
</feature>
<accession>A0A3S8ZBF8</accession>
<feature type="transmembrane region" description="Helical" evidence="7">
    <location>
        <begin position="106"/>
        <end position="127"/>
    </location>
</feature>
<evidence type="ECO:0000256" key="4">
    <source>
        <dbReference type="ARBA" id="ARBA00022692"/>
    </source>
</evidence>
<feature type="transmembrane region" description="Helical" evidence="7">
    <location>
        <begin position="9"/>
        <end position="27"/>
    </location>
</feature>
<reference evidence="9 10" key="1">
    <citation type="submission" date="2018-12" db="EMBL/GenBank/DDBJ databases">
        <title>Complete genome sequence of Flaviflexus salsibiostraticola KCTC 33148.</title>
        <authorList>
            <person name="Bae J.-W."/>
        </authorList>
    </citation>
    <scope>NUCLEOTIDE SEQUENCE [LARGE SCALE GENOMIC DNA]</scope>
    <source>
        <strain evidence="9 10">KCTC 33148</strain>
    </source>
</reference>
<keyword evidence="3" id="KW-1003">Cell membrane</keyword>
<evidence type="ECO:0000256" key="1">
    <source>
        <dbReference type="ARBA" id="ARBA00004651"/>
    </source>
</evidence>
<comment type="similarity">
    <text evidence="7">Belongs to the binding-protein-dependent transport system permease family.</text>
</comment>
<feature type="transmembrane region" description="Helical" evidence="7">
    <location>
        <begin position="365"/>
        <end position="389"/>
    </location>
</feature>
<feature type="transmembrane region" description="Helical" evidence="7">
    <location>
        <begin position="430"/>
        <end position="451"/>
    </location>
</feature>
<dbReference type="OrthoDB" id="3543764at2"/>
<name>A0A3S8ZBF8_9ACTO</name>
<feature type="transmembrane region" description="Helical" evidence="7">
    <location>
        <begin position="139"/>
        <end position="156"/>
    </location>
</feature>
<dbReference type="SUPFAM" id="SSF161098">
    <property type="entry name" value="MetI-like"/>
    <property type="match status" value="1"/>
</dbReference>
<evidence type="ECO:0000256" key="6">
    <source>
        <dbReference type="ARBA" id="ARBA00023136"/>
    </source>
</evidence>
<dbReference type="PANTHER" id="PTHR30465">
    <property type="entry name" value="INNER MEMBRANE ABC TRANSPORTER"/>
    <property type="match status" value="1"/>
</dbReference>
<feature type="transmembrane region" description="Helical" evidence="7">
    <location>
        <begin position="201"/>
        <end position="218"/>
    </location>
</feature>
<feature type="transmembrane region" description="Helical" evidence="7">
    <location>
        <begin position="230"/>
        <end position="250"/>
    </location>
</feature>
<feature type="transmembrane region" description="Helical" evidence="7">
    <location>
        <begin position="257"/>
        <end position="276"/>
    </location>
</feature>
<comment type="subcellular location">
    <subcellularLocation>
        <location evidence="1 7">Cell membrane</location>
        <topology evidence="1 7">Multi-pass membrane protein</topology>
    </subcellularLocation>
</comment>
<evidence type="ECO:0000313" key="10">
    <source>
        <dbReference type="Proteomes" id="UP000270021"/>
    </source>
</evidence>
<dbReference type="Pfam" id="PF00528">
    <property type="entry name" value="BPD_transp_1"/>
    <property type="match status" value="1"/>
</dbReference>
<keyword evidence="6 7" id="KW-0472">Membrane</keyword>
<dbReference type="Gene3D" id="1.10.3720.10">
    <property type="entry name" value="MetI-like"/>
    <property type="match status" value="1"/>
</dbReference>
<organism evidence="9 10">
    <name type="scientific">Flaviflexus salsibiostraticola</name>
    <dbReference type="NCBI Taxonomy" id="1282737"/>
    <lineage>
        <taxon>Bacteria</taxon>
        <taxon>Bacillati</taxon>
        <taxon>Actinomycetota</taxon>
        <taxon>Actinomycetes</taxon>
        <taxon>Actinomycetales</taxon>
        <taxon>Actinomycetaceae</taxon>
        <taxon>Flaviflexus</taxon>
    </lineage>
</organism>
<sequence length="508" mass="55920">MFKFVLKRIGISLMILFFASFLVYGLTVHSGDPLADLREQNDANRQNRIDQRVAQMRLNDPWIVRYGDWLRGILGCVRLQCDFGENRSGQDVNALLANAAESTIRLVLLATILGILVGVFFGVMAAIRQYSGFDYSVTFIAFVFYSLPAFVFAVLLKEFGAIRFNNWLAEPAFNTVFIVLVAGIFAVFVQAIIAGPMKNRIISGAVAFAAAAAVFVILDVTDWVDNPIAGLWMPITTGIAAAVMFTALLSSITNRRAIFSALGSAGAMVLLVVIFAERLEQPTWTFLIVLLLAGVALAVVISQVFGGYAKRSITWASIWTVVSVGFAVLVDYLARNWSDYVELVRGRPISTIGSMSPNFRGADDFWLSLLDTSTHLILPTLSLTLMSVASYTRYTRSSMLEVLGQDYVRTARAKGLPEHTVMTRHAFRNALLPITTIVAFDFASLIGGAVITEKVFGWKGMGELFETGLRNVDPDPVMAFFIVTGGIAVLMNMLADIMYAYIDPRIRR</sequence>
<dbReference type="PROSITE" id="PS50928">
    <property type="entry name" value="ABC_TM1"/>
    <property type="match status" value="1"/>
</dbReference>
<feature type="transmembrane region" description="Helical" evidence="7">
    <location>
        <begin position="282"/>
        <end position="301"/>
    </location>
</feature>
<dbReference type="GO" id="GO:0055085">
    <property type="term" value="P:transmembrane transport"/>
    <property type="evidence" value="ECO:0007669"/>
    <property type="project" value="InterPro"/>
</dbReference>
<feature type="domain" description="ABC transmembrane type-1" evidence="8">
    <location>
        <begin position="100"/>
        <end position="499"/>
    </location>
</feature>
<evidence type="ECO:0000259" key="8">
    <source>
        <dbReference type="PROSITE" id="PS50928"/>
    </source>
</evidence>
<keyword evidence="5 7" id="KW-1133">Transmembrane helix</keyword>
<dbReference type="EMBL" id="CP034438">
    <property type="protein sequence ID" value="AZN30812.1"/>
    <property type="molecule type" value="Genomic_DNA"/>
</dbReference>
<keyword evidence="10" id="KW-1185">Reference proteome</keyword>
<evidence type="ECO:0000256" key="2">
    <source>
        <dbReference type="ARBA" id="ARBA00022448"/>
    </source>
</evidence>
<gene>
    <name evidence="9" type="ORF">EJO69_11250</name>
</gene>
<dbReference type="KEGG" id="fsl:EJO69_11250"/>
<dbReference type="AlphaFoldDB" id="A0A3S8ZBF8"/>
<keyword evidence="4 7" id="KW-0812">Transmembrane</keyword>
<evidence type="ECO:0000256" key="7">
    <source>
        <dbReference type="RuleBase" id="RU363032"/>
    </source>
</evidence>
<dbReference type="CDD" id="cd06261">
    <property type="entry name" value="TM_PBP2"/>
    <property type="match status" value="1"/>
</dbReference>
<dbReference type="Proteomes" id="UP000270021">
    <property type="component" value="Chromosome"/>
</dbReference>
<protein>
    <submittedName>
        <fullName evidence="9">ABC transporter permease</fullName>
    </submittedName>
</protein>
<evidence type="ECO:0000313" key="9">
    <source>
        <dbReference type="EMBL" id="AZN30812.1"/>
    </source>
</evidence>
<dbReference type="GO" id="GO:0005886">
    <property type="term" value="C:plasma membrane"/>
    <property type="evidence" value="ECO:0007669"/>
    <property type="project" value="UniProtKB-SubCell"/>
</dbReference>
<evidence type="ECO:0000256" key="5">
    <source>
        <dbReference type="ARBA" id="ARBA00022989"/>
    </source>
</evidence>
<evidence type="ECO:0000256" key="3">
    <source>
        <dbReference type="ARBA" id="ARBA00022475"/>
    </source>
</evidence>
<feature type="transmembrane region" description="Helical" evidence="7">
    <location>
        <begin position="313"/>
        <end position="334"/>
    </location>
</feature>
<feature type="transmembrane region" description="Helical" evidence="7">
    <location>
        <begin position="477"/>
        <end position="502"/>
    </location>
</feature>